<gene>
    <name evidence="2" type="ORF">CWI37_0149p0020</name>
</gene>
<accession>A0A4Q9L9D8</accession>
<feature type="transmembrane region" description="Helical" evidence="1">
    <location>
        <begin position="73"/>
        <end position="90"/>
    </location>
</feature>
<sequence>MNNHLIDAPPTYEQVFRENAAHNEDNGSITSGSTISDSNASVSTINIIITKPAKLDFMVVTCMEWKNYNLSKILIFSLLISWIELINQYHFQIDSITNSVLGIHLILCGVFIMAVLKRSKEGIGYLKIMLVVLTYIGLFITVNTLSNMLKNPNK</sequence>
<name>A0A4Q9L9D8_9MICR</name>
<evidence type="ECO:0000256" key="1">
    <source>
        <dbReference type="SAM" id="Phobius"/>
    </source>
</evidence>
<evidence type="ECO:0000313" key="3">
    <source>
        <dbReference type="Proteomes" id="UP000292362"/>
    </source>
</evidence>
<feature type="transmembrane region" description="Helical" evidence="1">
    <location>
        <begin position="96"/>
        <end position="116"/>
    </location>
</feature>
<keyword evidence="1" id="KW-0812">Transmembrane</keyword>
<reference evidence="2 3" key="1">
    <citation type="submission" date="2017-12" db="EMBL/GenBank/DDBJ databases">
        <authorList>
            <person name="Pombert J.-F."/>
            <person name="Haag K.L."/>
            <person name="Ebert D."/>
        </authorList>
    </citation>
    <scope>NUCLEOTIDE SEQUENCE [LARGE SCALE GENOMIC DNA]</scope>
    <source>
        <strain evidence="2">FI-OER-3-3</strain>
    </source>
</reference>
<proteinExistence type="predicted"/>
<dbReference type="Proteomes" id="UP000292362">
    <property type="component" value="Unassembled WGS sequence"/>
</dbReference>
<evidence type="ECO:0000313" key="2">
    <source>
        <dbReference type="EMBL" id="TBU04339.1"/>
    </source>
</evidence>
<keyword evidence="1" id="KW-0472">Membrane</keyword>
<dbReference type="VEuPathDB" id="MicrosporidiaDB:CWI37_0149p0020"/>
<feature type="transmembrane region" description="Helical" evidence="1">
    <location>
        <begin position="128"/>
        <end position="149"/>
    </location>
</feature>
<comment type="caution">
    <text evidence="2">The sequence shown here is derived from an EMBL/GenBank/DDBJ whole genome shotgun (WGS) entry which is preliminary data.</text>
</comment>
<protein>
    <submittedName>
        <fullName evidence="2">Uncharacterized protein</fullName>
    </submittedName>
</protein>
<organism evidence="2 3">
    <name type="scientific">Hamiltosporidium tvaerminnensis</name>
    <dbReference type="NCBI Taxonomy" id="1176355"/>
    <lineage>
        <taxon>Eukaryota</taxon>
        <taxon>Fungi</taxon>
        <taxon>Fungi incertae sedis</taxon>
        <taxon>Microsporidia</taxon>
        <taxon>Dubosqiidae</taxon>
        <taxon>Hamiltosporidium</taxon>
    </lineage>
</organism>
<dbReference type="AlphaFoldDB" id="A0A4Q9L9D8"/>
<dbReference type="EMBL" id="PITJ01000149">
    <property type="protein sequence ID" value="TBU04339.1"/>
    <property type="molecule type" value="Genomic_DNA"/>
</dbReference>
<keyword evidence="1" id="KW-1133">Transmembrane helix</keyword>